<feature type="region of interest" description="Disordered" evidence="1">
    <location>
        <begin position="1"/>
        <end position="35"/>
    </location>
</feature>
<sequence length="201" mass="22343">MSASTETNPYMDFELVGPNKEDTASEGLVPTRPSTPLPHMSDAVDLMLSHTAPINPLITAYTNLNLTLNVTALHSSLAMMKLWNRLLQSNLREENSGLQASDYAVVQATSPFYMCFPTRPCVWFIALPGCLGRVLPSDEIRLKSGVALCLEDSSISTYLPVAEYSINFIRLREPIRRDKGYVVYRFTSDLFSTPDGLLMDS</sequence>
<organism evidence="2 3">
    <name type="scientific">Piloderma croceum (strain F 1598)</name>
    <dbReference type="NCBI Taxonomy" id="765440"/>
    <lineage>
        <taxon>Eukaryota</taxon>
        <taxon>Fungi</taxon>
        <taxon>Dikarya</taxon>
        <taxon>Basidiomycota</taxon>
        <taxon>Agaricomycotina</taxon>
        <taxon>Agaricomycetes</taxon>
        <taxon>Agaricomycetidae</taxon>
        <taxon>Atheliales</taxon>
        <taxon>Atheliaceae</taxon>
        <taxon>Piloderma</taxon>
    </lineage>
</organism>
<keyword evidence="3" id="KW-1185">Reference proteome</keyword>
<dbReference type="Proteomes" id="UP000054166">
    <property type="component" value="Unassembled WGS sequence"/>
</dbReference>
<dbReference type="HOGENOM" id="CLU_056417_0_0_1"/>
<dbReference type="InParanoid" id="A0A0C3G1G4"/>
<dbReference type="AlphaFoldDB" id="A0A0C3G1G4"/>
<evidence type="ECO:0000256" key="1">
    <source>
        <dbReference type="SAM" id="MobiDB-lite"/>
    </source>
</evidence>
<reference evidence="3" key="2">
    <citation type="submission" date="2015-01" db="EMBL/GenBank/DDBJ databases">
        <title>Evolutionary Origins and Diversification of the Mycorrhizal Mutualists.</title>
        <authorList>
            <consortium name="DOE Joint Genome Institute"/>
            <consortium name="Mycorrhizal Genomics Consortium"/>
            <person name="Kohler A."/>
            <person name="Kuo A."/>
            <person name="Nagy L.G."/>
            <person name="Floudas D."/>
            <person name="Copeland A."/>
            <person name="Barry K.W."/>
            <person name="Cichocki N."/>
            <person name="Veneault-Fourrey C."/>
            <person name="LaButti K."/>
            <person name="Lindquist E.A."/>
            <person name="Lipzen A."/>
            <person name="Lundell T."/>
            <person name="Morin E."/>
            <person name="Murat C."/>
            <person name="Riley R."/>
            <person name="Ohm R."/>
            <person name="Sun H."/>
            <person name="Tunlid A."/>
            <person name="Henrissat B."/>
            <person name="Grigoriev I.V."/>
            <person name="Hibbett D.S."/>
            <person name="Martin F."/>
        </authorList>
    </citation>
    <scope>NUCLEOTIDE SEQUENCE [LARGE SCALE GENOMIC DNA]</scope>
    <source>
        <strain evidence="3">F 1598</strain>
    </source>
</reference>
<name>A0A0C3G1G4_PILCF</name>
<accession>A0A0C3G1G4</accession>
<proteinExistence type="predicted"/>
<gene>
    <name evidence="2" type="ORF">PILCRDRAFT_5318</name>
</gene>
<dbReference type="EMBL" id="KN832984">
    <property type="protein sequence ID" value="KIM85649.1"/>
    <property type="molecule type" value="Genomic_DNA"/>
</dbReference>
<evidence type="ECO:0000313" key="3">
    <source>
        <dbReference type="Proteomes" id="UP000054166"/>
    </source>
</evidence>
<reference evidence="2 3" key="1">
    <citation type="submission" date="2014-04" db="EMBL/GenBank/DDBJ databases">
        <authorList>
            <consortium name="DOE Joint Genome Institute"/>
            <person name="Kuo A."/>
            <person name="Tarkka M."/>
            <person name="Buscot F."/>
            <person name="Kohler A."/>
            <person name="Nagy L.G."/>
            <person name="Floudas D."/>
            <person name="Copeland A."/>
            <person name="Barry K.W."/>
            <person name="Cichocki N."/>
            <person name="Veneault-Fourrey C."/>
            <person name="LaButti K."/>
            <person name="Lindquist E.A."/>
            <person name="Lipzen A."/>
            <person name="Lundell T."/>
            <person name="Morin E."/>
            <person name="Murat C."/>
            <person name="Sun H."/>
            <person name="Tunlid A."/>
            <person name="Henrissat B."/>
            <person name="Grigoriev I.V."/>
            <person name="Hibbett D.S."/>
            <person name="Martin F."/>
            <person name="Nordberg H.P."/>
            <person name="Cantor M.N."/>
            <person name="Hua S.X."/>
        </authorList>
    </citation>
    <scope>NUCLEOTIDE SEQUENCE [LARGE SCALE GENOMIC DNA]</scope>
    <source>
        <strain evidence="2 3">F 1598</strain>
    </source>
</reference>
<evidence type="ECO:0000313" key="2">
    <source>
        <dbReference type="EMBL" id="KIM85649.1"/>
    </source>
</evidence>
<protein>
    <submittedName>
        <fullName evidence="2">Uncharacterized protein</fullName>
    </submittedName>
</protein>